<evidence type="ECO:0000256" key="9">
    <source>
        <dbReference type="SAM" id="Phobius"/>
    </source>
</evidence>
<proteinExistence type="inferred from homology"/>
<evidence type="ECO:0000256" key="7">
    <source>
        <dbReference type="ARBA" id="ARBA00023284"/>
    </source>
</evidence>
<evidence type="ECO:0000256" key="4">
    <source>
        <dbReference type="ARBA" id="ARBA00023002"/>
    </source>
</evidence>
<comment type="miscellaneous">
    <text evidence="8">The active site is a redox-active disulfide bond.</text>
</comment>
<dbReference type="GO" id="GO:0005737">
    <property type="term" value="C:cytoplasm"/>
    <property type="evidence" value="ECO:0007669"/>
    <property type="project" value="UniProtKB-ARBA"/>
</dbReference>
<dbReference type="InterPro" id="IPR050151">
    <property type="entry name" value="Class-I_Pyr_Nuc-Dis_Oxidored"/>
</dbReference>
<dbReference type="PANTHER" id="PTHR22912">
    <property type="entry name" value="DISULFIDE OXIDOREDUCTASE"/>
    <property type="match status" value="1"/>
</dbReference>
<comment type="similarity">
    <text evidence="1 8">Belongs to the class-I pyridine nucleotide-disulfide oxidoreductase family.</text>
</comment>
<dbReference type="InterPro" id="IPR016156">
    <property type="entry name" value="FAD/NAD-linked_Rdtase_dimer_sf"/>
</dbReference>
<evidence type="ECO:0000256" key="2">
    <source>
        <dbReference type="ARBA" id="ARBA00022630"/>
    </source>
</evidence>
<dbReference type="EMBL" id="LKBG01000264">
    <property type="protein sequence ID" value="KQB33959.1"/>
    <property type="molecule type" value="Genomic_DNA"/>
</dbReference>
<evidence type="ECO:0000256" key="5">
    <source>
        <dbReference type="ARBA" id="ARBA00023027"/>
    </source>
</evidence>
<reference evidence="12 13" key="1">
    <citation type="submission" date="2015-09" db="EMBL/GenBank/DDBJ databases">
        <title>Heavy metals and arsenic resistance mechanisms in polyextremophilic archaea of the family Ferroplasmaceae.</title>
        <authorList>
            <person name="Bulaev A.G."/>
            <person name="Kanygina A.V."/>
        </authorList>
    </citation>
    <scope>NUCLEOTIDE SEQUENCE [LARGE SCALE GENOMIC DNA]</scope>
    <source>
        <strain evidence="12 13">VT</strain>
    </source>
</reference>
<keyword evidence="9" id="KW-0472">Membrane</keyword>
<dbReference type="Pfam" id="PF07992">
    <property type="entry name" value="Pyr_redox_2"/>
    <property type="match status" value="1"/>
</dbReference>
<keyword evidence="5 8" id="KW-0520">NAD</keyword>
<dbReference type="InterPro" id="IPR036188">
    <property type="entry name" value="FAD/NAD-bd_sf"/>
</dbReference>
<accession>A0A0Q0WF02</accession>
<evidence type="ECO:0000259" key="10">
    <source>
        <dbReference type="Pfam" id="PF02852"/>
    </source>
</evidence>
<dbReference type="InterPro" id="IPR006258">
    <property type="entry name" value="Lipoamide_DH"/>
</dbReference>
<evidence type="ECO:0000256" key="3">
    <source>
        <dbReference type="ARBA" id="ARBA00022827"/>
    </source>
</evidence>
<dbReference type="PANTHER" id="PTHR22912:SF151">
    <property type="entry name" value="DIHYDROLIPOYL DEHYDROGENASE, MITOCHONDRIAL"/>
    <property type="match status" value="1"/>
</dbReference>
<dbReference type="OrthoDB" id="27922at2157"/>
<dbReference type="SUPFAM" id="SSF55424">
    <property type="entry name" value="FAD/NAD-linked reductases, dimerisation (C-terminal) domain"/>
    <property type="match status" value="1"/>
</dbReference>
<dbReference type="EC" id="1.8.1.4" evidence="8"/>
<keyword evidence="3 8" id="KW-0274">FAD</keyword>
<keyword evidence="4 8" id="KW-0560">Oxidoreductase</keyword>
<comment type="caution">
    <text evidence="12">The sequence shown here is derived from an EMBL/GenBank/DDBJ whole genome shotgun (WGS) entry which is preliminary data.</text>
</comment>
<dbReference type="GO" id="GO:0004148">
    <property type="term" value="F:dihydrolipoyl dehydrogenase (NADH) activity"/>
    <property type="evidence" value="ECO:0007669"/>
    <property type="project" value="UniProtKB-EC"/>
</dbReference>
<evidence type="ECO:0000256" key="8">
    <source>
        <dbReference type="RuleBase" id="RU003692"/>
    </source>
</evidence>
<sequence>MDYEVIILGAGAGGYLAALHLAKKKKKVLIIEKEKFGGECLNYGCIPSKALIELSENIFYLKNMPGMTLDYKLNMKDWQAWKDSMIKKITGGAEGACKASGATVLYGEGKIVNKNTVNVDGKNYTADYLILDTGSVPVKIKGIDDVYYNREILAIDHIPETLVVIGGGYIGIEMGTAFRKLGSDVYIVEMKDRILPEVDEYLSRAVDKRLRDLGIKILTSSRVLGVKKNKNYTVKIENSGDIIAETVLMAVGRMPNTQGYGLENLNLEMDGRFIKTDQHKRTSVDNVYAIGDVSGMPMLAHKAFYDAYVASENILGNDTVVDYKSMPMVVYTDPEIAFTGKTTDKYKQIPAMANPRTLTMNQQDGFFRVYYNDDGTISGAGIAAPRSSEIIAEIGLAVESGLTLDDMFMTVHPHPTVSEGIKDACEND</sequence>
<dbReference type="PRINTS" id="PR00368">
    <property type="entry name" value="FADPNR"/>
</dbReference>
<dbReference type="InterPro" id="IPR023753">
    <property type="entry name" value="FAD/NAD-binding_dom"/>
</dbReference>
<dbReference type="GO" id="GO:0006103">
    <property type="term" value="P:2-oxoglutarate metabolic process"/>
    <property type="evidence" value="ECO:0007669"/>
    <property type="project" value="TreeGrafter"/>
</dbReference>
<dbReference type="SUPFAM" id="SSF51905">
    <property type="entry name" value="FAD/NAD(P)-binding domain"/>
    <property type="match status" value="1"/>
</dbReference>
<comment type="catalytic activity">
    <reaction evidence="8">
        <text>N(6)-[(R)-dihydrolipoyl]-L-lysyl-[protein] + NAD(+) = N(6)-[(R)-lipoyl]-L-lysyl-[protein] + NADH + H(+)</text>
        <dbReference type="Rhea" id="RHEA:15045"/>
        <dbReference type="Rhea" id="RHEA-COMP:10474"/>
        <dbReference type="Rhea" id="RHEA-COMP:10475"/>
        <dbReference type="ChEBI" id="CHEBI:15378"/>
        <dbReference type="ChEBI" id="CHEBI:57540"/>
        <dbReference type="ChEBI" id="CHEBI:57945"/>
        <dbReference type="ChEBI" id="CHEBI:83099"/>
        <dbReference type="ChEBI" id="CHEBI:83100"/>
        <dbReference type="EC" id="1.8.1.4"/>
    </reaction>
</comment>
<dbReference type="Gene3D" id="3.50.50.60">
    <property type="entry name" value="FAD/NAD(P)-binding domain"/>
    <property type="match status" value="2"/>
</dbReference>
<comment type="cofactor">
    <cofactor evidence="8">
        <name>FAD</name>
        <dbReference type="ChEBI" id="CHEBI:57692"/>
    </cofactor>
    <text evidence="8">Binds 1 FAD per subunit.</text>
</comment>
<keyword evidence="9" id="KW-1133">Transmembrane helix</keyword>
<evidence type="ECO:0000256" key="6">
    <source>
        <dbReference type="ARBA" id="ARBA00023157"/>
    </source>
</evidence>
<protein>
    <recommendedName>
        <fullName evidence="8">Dihydrolipoyl dehydrogenase</fullName>
        <ecNumber evidence="8">1.8.1.4</ecNumber>
    </recommendedName>
</protein>
<organism evidence="12 13">
    <name type="scientific">Acidiplasma aeolicum</name>
    <dbReference type="NCBI Taxonomy" id="507754"/>
    <lineage>
        <taxon>Archaea</taxon>
        <taxon>Methanobacteriati</taxon>
        <taxon>Thermoplasmatota</taxon>
        <taxon>Thermoplasmata</taxon>
        <taxon>Thermoplasmatales</taxon>
        <taxon>Ferroplasmaceae</taxon>
        <taxon>Acidiplasma</taxon>
    </lineage>
</organism>
<dbReference type="RefSeq" id="WP_055032592.1">
    <property type="nucleotide sequence ID" value="NZ_LKBG01000264.1"/>
</dbReference>
<feature type="domain" description="FAD/NAD(P)-binding" evidence="11">
    <location>
        <begin position="3"/>
        <end position="306"/>
    </location>
</feature>
<gene>
    <name evidence="12" type="ORF">AOG54_01470</name>
</gene>
<feature type="transmembrane region" description="Helical" evidence="9">
    <location>
        <begin position="6"/>
        <end position="22"/>
    </location>
</feature>
<dbReference type="InterPro" id="IPR004099">
    <property type="entry name" value="Pyr_nucl-diS_OxRdtase_dimer"/>
</dbReference>
<dbReference type="PROSITE" id="PS00076">
    <property type="entry name" value="PYRIDINE_REDOX_1"/>
    <property type="match status" value="1"/>
</dbReference>
<keyword evidence="2 8" id="KW-0285">Flavoprotein</keyword>
<dbReference type="PRINTS" id="PR00411">
    <property type="entry name" value="PNDRDTASEI"/>
</dbReference>
<dbReference type="Pfam" id="PF02852">
    <property type="entry name" value="Pyr_redox_dim"/>
    <property type="match status" value="1"/>
</dbReference>
<evidence type="ECO:0000313" key="13">
    <source>
        <dbReference type="Proteomes" id="UP000050320"/>
    </source>
</evidence>
<keyword evidence="13" id="KW-1185">Reference proteome</keyword>
<feature type="domain" description="Pyridine nucleotide-disulphide oxidoreductase dimerisation" evidence="10">
    <location>
        <begin position="326"/>
        <end position="424"/>
    </location>
</feature>
<dbReference type="Proteomes" id="UP000050320">
    <property type="component" value="Unassembled WGS sequence"/>
</dbReference>
<evidence type="ECO:0000259" key="11">
    <source>
        <dbReference type="Pfam" id="PF07992"/>
    </source>
</evidence>
<name>A0A0Q0WF02_9ARCH</name>
<dbReference type="InterPro" id="IPR012999">
    <property type="entry name" value="Pyr_OxRdtase_I_AS"/>
</dbReference>
<dbReference type="GO" id="GO:0050660">
    <property type="term" value="F:flavin adenine dinucleotide binding"/>
    <property type="evidence" value="ECO:0007669"/>
    <property type="project" value="InterPro"/>
</dbReference>
<evidence type="ECO:0000256" key="1">
    <source>
        <dbReference type="ARBA" id="ARBA00007532"/>
    </source>
</evidence>
<dbReference type="Gene3D" id="3.30.390.30">
    <property type="match status" value="1"/>
</dbReference>
<keyword evidence="9" id="KW-0812">Transmembrane</keyword>
<keyword evidence="7 8" id="KW-0676">Redox-active center</keyword>
<dbReference type="AlphaFoldDB" id="A0A0Q0WF02"/>
<dbReference type="NCBIfam" id="TIGR01350">
    <property type="entry name" value="lipoamide_DH"/>
    <property type="match status" value="1"/>
</dbReference>
<keyword evidence="6" id="KW-1015">Disulfide bond</keyword>
<evidence type="ECO:0000313" key="12">
    <source>
        <dbReference type="EMBL" id="KQB33959.1"/>
    </source>
</evidence>